<proteinExistence type="predicted"/>
<dbReference type="EMBL" id="CM003611">
    <property type="protein sequence ID" value="KYP61270.1"/>
    <property type="molecule type" value="Genomic_DNA"/>
</dbReference>
<accession>A0A151T2H0</accession>
<keyword evidence="2" id="KW-1185">Reference proteome</keyword>
<dbReference type="Gramene" id="C.cajan_23023.t">
    <property type="protein sequence ID" value="C.cajan_23023.t"/>
    <property type="gene ID" value="C.cajan_23023"/>
</dbReference>
<evidence type="ECO:0000313" key="1">
    <source>
        <dbReference type="EMBL" id="KYP61270.1"/>
    </source>
</evidence>
<organism evidence="1 2">
    <name type="scientific">Cajanus cajan</name>
    <name type="common">Pigeon pea</name>
    <name type="synonym">Cajanus indicus</name>
    <dbReference type="NCBI Taxonomy" id="3821"/>
    <lineage>
        <taxon>Eukaryota</taxon>
        <taxon>Viridiplantae</taxon>
        <taxon>Streptophyta</taxon>
        <taxon>Embryophyta</taxon>
        <taxon>Tracheophyta</taxon>
        <taxon>Spermatophyta</taxon>
        <taxon>Magnoliopsida</taxon>
        <taxon>eudicotyledons</taxon>
        <taxon>Gunneridae</taxon>
        <taxon>Pentapetalae</taxon>
        <taxon>rosids</taxon>
        <taxon>fabids</taxon>
        <taxon>Fabales</taxon>
        <taxon>Fabaceae</taxon>
        <taxon>Papilionoideae</taxon>
        <taxon>50 kb inversion clade</taxon>
        <taxon>NPAAA clade</taxon>
        <taxon>indigoferoid/millettioid clade</taxon>
        <taxon>Phaseoleae</taxon>
        <taxon>Cajanus</taxon>
    </lineage>
</organism>
<sequence length="88" mass="10206">FTNDLGRYLGFKLAYGRVTLQHFDHIIDKVQRRLSSWKGRLLNRLGICKKLDFTCQFIWSGNRGRCLHLVKWDTISLPRCQGGLGVVN</sequence>
<feature type="non-terminal residue" evidence="1">
    <location>
        <position position="1"/>
    </location>
</feature>
<dbReference type="PANTHER" id="PTHR33116">
    <property type="entry name" value="REVERSE TRANSCRIPTASE ZINC-BINDING DOMAIN-CONTAINING PROTEIN-RELATED-RELATED"/>
    <property type="match status" value="1"/>
</dbReference>
<gene>
    <name evidence="1" type="ORF">KK1_023701</name>
</gene>
<reference evidence="1 2" key="1">
    <citation type="journal article" date="2012" name="Nat. Biotechnol.">
        <title>Draft genome sequence of pigeonpea (Cajanus cajan), an orphan legume crop of resource-poor farmers.</title>
        <authorList>
            <person name="Varshney R.K."/>
            <person name="Chen W."/>
            <person name="Li Y."/>
            <person name="Bharti A.K."/>
            <person name="Saxena R.K."/>
            <person name="Schlueter J.A."/>
            <person name="Donoghue M.T."/>
            <person name="Azam S."/>
            <person name="Fan G."/>
            <person name="Whaley A.M."/>
            <person name="Farmer A.D."/>
            <person name="Sheridan J."/>
            <person name="Iwata A."/>
            <person name="Tuteja R."/>
            <person name="Penmetsa R.V."/>
            <person name="Wu W."/>
            <person name="Upadhyaya H.D."/>
            <person name="Yang S.P."/>
            <person name="Shah T."/>
            <person name="Saxena K.B."/>
            <person name="Michael T."/>
            <person name="McCombie W.R."/>
            <person name="Yang B."/>
            <person name="Zhang G."/>
            <person name="Yang H."/>
            <person name="Wang J."/>
            <person name="Spillane C."/>
            <person name="Cook D.R."/>
            <person name="May G.D."/>
            <person name="Xu X."/>
            <person name="Jackson S.A."/>
        </authorList>
    </citation>
    <scope>NUCLEOTIDE SEQUENCE [LARGE SCALE GENOMIC DNA]</scope>
    <source>
        <strain evidence="2">cv. Asha</strain>
    </source>
</reference>
<protein>
    <submittedName>
        <fullName evidence="1">Uncharacterized protein</fullName>
    </submittedName>
</protein>
<evidence type="ECO:0000313" key="2">
    <source>
        <dbReference type="Proteomes" id="UP000075243"/>
    </source>
</evidence>
<dbReference type="Proteomes" id="UP000075243">
    <property type="component" value="Chromosome 9"/>
</dbReference>
<dbReference type="PANTHER" id="PTHR33116:SF78">
    <property type="entry name" value="OS12G0587133 PROTEIN"/>
    <property type="match status" value="1"/>
</dbReference>
<dbReference type="AlphaFoldDB" id="A0A151T2H0"/>
<name>A0A151T2H0_CAJCA</name>